<organism evidence="2 3">
    <name type="scientific">Pseudomonas syringae pv. antirrhini</name>
    <dbReference type="NCBI Taxonomy" id="251702"/>
    <lineage>
        <taxon>Bacteria</taxon>
        <taxon>Pseudomonadati</taxon>
        <taxon>Pseudomonadota</taxon>
        <taxon>Gammaproteobacteria</taxon>
        <taxon>Pseudomonadales</taxon>
        <taxon>Pseudomonadaceae</taxon>
        <taxon>Pseudomonas</taxon>
    </lineage>
</organism>
<accession>A0A0P9LEC1</accession>
<evidence type="ECO:0000313" key="2">
    <source>
        <dbReference type="EMBL" id="KPW52069.1"/>
    </source>
</evidence>
<dbReference type="InterPro" id="IPR025246">
    <property type="entry name" value="IS30-like_HTH"/>
</dbReference>
<evidence type="ECO:0000259" key="1">
    <source>
        <dbReference type="Pfam" id="PF13936"/>
    </source>
</evidence>
<dbReference type="Pfam" id="PF13936">
    <property type="entry name" value="HTH_38"/>
    <property type="match status" value="1"/>
</dbReference>
<reference evidence="2 3" key="1">
    <citation type="submission" date="2015-09" db="EMBL/GenBank/DDBJ databases">
        <title>Genome announcement of multiple Pseudomonas syringae strains.</title>
        <authorList>
            <person name="Thakur S."/>
            <person name="Wang P.W."/>
            <person name="Gong Y."/>
            <person name="Weir B.S."/>
            <person name="Guttman D.S."/>
        </authorList>
    </citation>
    <scope>NUCLEOTIDE SEQUENCE [LARGE SCALE GENOMIC DNA]</scope>
    <source>
        <strain evidence="2 3">ICMP4303</strain>
    </source>
</reference>
<name>A0A0P9LEC1_9PSED</name>
<dbReference type="AlphaFoldDB" id="A0A0P9LEC1"/>
<gene>
    <name evidence="2" type="ORF">ALO88_02529</name>
</gene>
<dbReference type="PATRIC" id="fig|251702.3.peg.3378"/>
<dbReference type="EMBL" id="LJPT01000018">
    <property type="protein sequence ID" value="KPW52069.1"/>
    <property type="molecule type" value="Genomic_DNA"/>
</dbReference>
<sequence length="86" mass="9571">MELPMSSRRLDLAERYRLHALYEICMSMRAIAGAVPRAPSTINRELRRNQHASLIIGSLLPACRAISILQIRAAHSSEEATKMPTG</sequence>
<feature type="domain" description="Transposase IS30-like HTH" evidence="1">
    <location>
        <begin position="8"/>
        <end position="49"/>
    </location>
</feature>
<protein>
    <recommendedName>
        <fullName evidence="1">Transposase IS30-like HTH domain-containing protein</fullName>
    </recommendedName>
</protein>
<evidence type="ECO:0000313" key="3">
    <source>
        <dbReference type="Proteomes" id="UP000050425"/>
    </source>
</evidence>
<comment type="caution">
    <text evidence="2">The sequence shown here is derived from an EMBL/GenBank/DDBJ whole genome shotgun (WGS) entry which is preliminary data.</text>
</comment>
<dbReference type="Proteomes" id="UP000050425">
    <property type="component" value="Unassembled WGS sequence"/>
</dbReference>
<proteinExistence type="predicted"/>